<reference evidence="2" key="1">
    <citation type="submission" date="2020-05" db="EMBL/GenBank/DDBJ databases">
        <title>WGS assembly of Panicum virgatum.</title>
        <authorList>
            <person name="Lovell J.T."/>
            <person name="Jenkins J."/>
            <person name="Shu S."/>
            <person name="Juenger T.E."/>
            <person name="Schmutz J."/>
        </authorList>
    </citation>
    <scope>NUCLEOTIDE SEQUENCE</scope>
    <source>
        <strain evidence="2">AP13</strain>
    </source>
</reference>
<proteinExistence type="predicted"/>
<organism evidence="2 3">
    <name type="scientific">Panicum virgatum</name>
    <name type="common">Blackwell switchgrass</name>
    <dbReference type="NCBI Taxonomy" id="38727"/>
    <lineage>
        <taxon>Eukaryota</taxon>
        <taxon>Viridiplantae</taxon>
        <taxon>Streptophyta</taxon>
        <taxon>Embryophyta</taxon>
        <taxon>Tracheophyta</taxon>
        <taxon>Spermatophyta</taxon>
        <taxon>Magnoliopsida</taxon>
        <taxon>Liliopsida</taxon>
        <taxon>Poales</taxon>
        <taxon>Poaceae</taxon>
        <taxon>PACMAD clade</taxon>
        <taxon>Panicoideae</taxon>
        <taxon>Panicodae</taxon>
        <taxon>Paniceae</taxon>
        <taxon>Panicinae</taxon>
        <taxon>Panicum</taxon>
        <taxon>Panicum sect. Hiantes</taxon>
    </lineage>
</organism>
<dbReference type="EMBL" id="CM029042">
    <property type="protein sequence ID" value="KAG2615859.1"/>
    <property type="molecule type" value="Genomic_DNA"/>
</dbReference>
<sequence length="147" mass="16367">MRPPAVARSLGGGVHSCGCRRTSAPSSRRFACTATPGRVAPRGRAPPGPPLRRAVAQPSPAVVSPPRRVAAWSPPALRPPLRFEVRPLARRPKKMMAGIHVTYHQRRPARRHRCTRLFLFHLQLLARGLCMGRSSYLVWVLDRCWAT</sequence>
<accession>A0A8T0U6C7</accession>
<gene>
    <name evidence="2" type="ORF">PVAP13_3NG057694</name>
</gene>
<feature type="compositionally biased region" description="Low complexity" evidence="1">
    <location>
        <begin position="51"/>
        <end position="67"/>
    </location>
</feature>
<dbReference type="AlphaFoldDB" id="A0A8T0U6C7"/>
<keyword evidence="3" id="KW-1185">Reference proteome</keyword>
<comment type="caution">
    <text evidence="2">The sequence shown here is derived from an EMBL/GenBank/DDBJ whole genome shotgun (WGS) entry which is preliminary data.</text>
</comment>
<dbReference type="Proteomes" id="UP000823388">
    <property type="component" value="Chromosome 3N"/>
</dbReference>
<name>A0A8T0U6C7_PANVG</name>
<feature type="compositionally biased region" description="Low complexity" evidence="1">
    <location>
        <begin position="34"/>
        <end position="43"/>
    </location>
</feature>
<evidence type="ECO:0000313" key="2">
    <source>
        <dbReference type="EMBL" id="KAG2615859.1"/>
    </source>
</evidence>
<protein>
    <submittedName>
        <fullName evidence="2">Uncharacterized protein</fullName>
    </submittedName>
</protein>
<evidence type="ECO:0000313" key="3">
    <source>
        <dbReference type="Proteomes" id="UP000823388"/>
    </source>
</evidence>
<evidence type="ECO:0000256" key="1">
    <source>
        <dbReference type="SAM" id="MobiDB-lite"/>
    </source>
</evidence>
<feature type="region of interest" description="Disordered" evidence="1">
    <location>
        <begin position="1"/>
        <end position="67"/>
    </location>
</feature>